<reference evidence="6" key="1">
    <citation type="journal article" date="2017" name="Front. Plant Sci.">
        <title>Climate Clever Clovers: New Paradigm to Reduce the Environmental Footprint of Ruminants by Breeding Low Methanogenic Forages Utilizing Haplotype Variation.</title>
        <authorList>
            <person name="Kaur P."/>
            <person name="Appels R."/>
            <person name="Bayer P.E."/>
            <person name="Keeble-Gagnere G."/>
            <person name="Wang J."/>
            <person name="Hirakawa H."/>
            <person name="Shirasawa K."/>
            <person name="Vercoe P."/>
            <person name="Stefanova K."/>
            <person name="Durmic Z."/>
            <person name="Nichols P."/>
            <person name="Revell C."/>
            <person name="Isobe S.N."/>
            <person name="Edwards D."/>
            <person name="Erskine W."/>
        </authorList>
    </citation>
    <scope>NUCLEOTIDE SEQUENCE [LARGE SCALE GENOMIC DNA]</scope>
    <source>
        <strain evidence="6">cv. Daliak</strain>
    </source>
</reference>
<keyword evidence="2" id="KW-0472">Membrane</keyword>
<dbReference type="OrthoDB" id="1461560at2759"/>
<feature type="region of interest" description="Disordered" evidence="1">
    <location>
        <begin position="339"/>
        <end position="364"/>
    </location>
</feature>
<dbReference type="Pfam" id="PF13966">
    <property type="entry name" value="zf-RVT"/>
    <property type="match status" value="1"/>
</dbReference>
<dbReference type="InterPro" id="IPR002156">
    <property type="entry name" value="RNaseH_domain"/>
</dbReference>
<dbReference type="GO" id="GO:0003676">
    <property type="term" value="F:nucleic acid binding"/>
    <property type="evidence" value="ECO:0007669"/>
    <property type="project" value="InterPro"/>
</dbReference>
<evidence type="ECO:0000256" key="1">
    <source>
        <dbReference type="SAM" id="MobiDB-lite"/>
    </source>
</evidence>
<dbReference type="GO" id="GO:0004523">
    <property type="term" value="F:RNA-DNA hybrid ribonuclease activity"/>
    <property type="evidence" value="ECO:0007669"/>
    <property type="project" value="InterPro"/>
</dbReference>
<dbReference type="InterPro" id="IPR036397">
    <property type="entry name" value="RNaseH_sf"/>
</dbReference>
<protein>
    <recommendedName>
        <fullName evidence="7">RNase H type-1 domain-containing protein</fullName>
    </recommendedName>
</protein>
<dbReference type="Pfam" id="PF13456">
    <property type="entry name" value="RVT_3"/>
    <property type="match status" value="1"/>
</dbReference>
<evidence type="ECO:0008006" key="7">
    <source>
        <dbReference type="Google" id="ProtNLM"/>
    </source>
</evidence>
<dbReference type="EMBL" id="DF973206">
    <property type="protein sequence ID" value="GAU19900.1"/>
    <property type="molecule type" value="Genomic_DNA"/>
</dbReference>
<gene>
    <name evidence="5" type="ORF">TSUD_95050</name>
</gene>
<evidence type="ECO:0000256" key="2">
    <source>
        <dbReference type="SAM" id="Phobius"/>
    </source>
</evidence>
<proteinExistence type="predicted"/>
<evidence type="ECO:0000259" key="3">
    <source>
        <dbReference type="Pfam" id="PF13456"/>
    </source>
</evidence>
<dbReference type="Proteomes" id="UP000242715">
    <property type="component" value="Unassembled WGS sequence"/>
</dbReference>
<dbReference type="InterPro" id="IPR026960">
    <property type="entry name" value="RVT-Znf"/>
</dbReference>
<evidence type="ECO:0000313" key="6">
    <source>
        <dbReference type="Proteomes" id="UP000242715"/>
    </source>
</evidence>
<evidence type="ECO:0000313" key="5">
    <source>
        <dbReference type="EMBL" id="GAU19900.1"/>
    </source>
</evidence>
<keyword evidence="6" id="KW-1185">Reference proteome</keyword>
<dbReference type="InterPro" id="IPR040256">
    <property type="entry name" value="At4g02000-like"/>
</dbReference>
<dbReference type="PANTHER" id="PTHR31286">
    <property type="entry name" value="GLYCINE-RICH CELL WALL STRUCTURAL PROTEIN 1.8-LIKE"/>
    <property type="match status" value="1"/>
</dbReference>
<feature type="compositionally biased region" description="Polar residues" evidence="1">
    <location>
        <begin position="341"/>
        <end position="360"/>
    </location>
</feature>
<feature type="domain" description="Reverse transcriptase zinc-binding" evidence="4">
    <location>
        <begin position="812"/>
        <end position="895"/>
    </location>
</feature>
<dbReference type="Gene3D" id="3.60.10.10">
    <property type="entry name" value="Endonuclease/exonuclease/phosphatase"/>
    <property type="match status" value="1"/>
</dbReference>
<sequence>MPEDEYQVGLAACKHNLHGRIIWPKGSTPLKVSDLKARLAPLWKTLGKWGLTSLGKGFYEFSFSSLEDVQSVRSVGSWKLTPGVLKLFAWTSDFNPNFQQNTTAQVWLRIYGLAQEYWRPKILFAIASSVGTPIRTDQLTSKPRFDREFGHFARVLVDVDLQKEAVNRVLVERTGFAFFVDMEFENWPSFCHYCNIIGHDQAHCKRFSPDKNKNGEEHAIKPQTQTQKKVYVAKNQGKESNNETVVEVCALDKPAMQRNSDFDPLLESILKNKDDINVVEPLAEINTPVVGQQSVVQQPAVQQPAEQHPVVEQIDDESSSTASEFVDATQSAHEEIDENTHFVTNKSPSNLQSSPASEHTPSPDRVAKDMQFLHTSWANLAEQEENEDGLGFNVNNKNSLNLPWFCIGDFNTTLGAHEVRSHHTPAKLPMEEFATWSDNNNLFHLPTKGSQFTWINGRQGRNCTEKRLDRVICNQEMFNKCDNFSCSTLTKHRSDHFPLLLDIHFNFVSSDGYSESRMKQEMLAKETLENALNIEEIFWKEKSRVNWHCQGDRNTAFFHRITKIKQAYKNLNSLGIDNNIVTDPELISNHVVNHFSTLFSASNSILDNGLVEEVIPKLVNDNTNNILTMLPSAMEIKNAVFSMNKDGAPGPDGFGAFFFQTYWDIIKTDVIEAVLEFFQFNWIMPNFNANTVVLIPKESNADTIAQFRPIALANLSSKLSQRWQLGNGSKINFWNHDWCGSALSSLFNFPHHVQSNLHSKVSDYIANQQWHIPWQLQQSFPSLMSHVTKVTIPIEEKQDQLIWKHSKSGVLSLKDAYHFTSPARPKLDWTRFIWNAAIPPSKSFMTWRLFHNRLSTDENLASRGFLLPSMCSLCCMQPETSLHLFLHCPFATSIWNWFSSVLNLNINLSTIVDVMKLANRGWSSQCQIVISAAIVSIFNNIWLCRNSARFKNIKPNLTSVISLITSTASIAGNVTSQTSTSSMTDFVILKFFNVNLHPPKAPNIVEIIWNPPLVGWVKCNTDDSSFGNPGLAPCAGIFRNHNGASLGCFAYNIGIAMAFFAEVLGIIMAIECAFERGWKHLWIESDSRIAILAFKNSKIIPWQLHNRWSNSLAKLIDMEILVTHVYRDGNTVVDKLTKLGLIVNDFVWWDSTPSSIRADVAKNRDGIPFYRFC</sequence>
<name>A0A2Z6M4V3_TRISU</name>
<dbReference type="InterPro" id="IPR012337">
    <property type="entry name" value="RNaseH-like_sf"/>
</dbReference>
<dbReference type="CDD" id="cd06222">
    <property type="entry name" value="RNase_H_like"/>
    <property type="match status" value="1"/>
</dbReference>
<keyword evidence="2" id="KW-1133">Transmembrane helix</keyword>
<dbReference type="InterPro" id="IPR036691">
    <property type="entry name" value="Endo/exonu/phosph_ase_sf"/>
</dbReference>
<organism evidence="5 6">
    <name type="scientific">Trifolium subterraneum</name>
    <name type="common">Subterranean clover</name>
    <dbReference type="NCBI Taxonomy" id="3900"/>
    <lineage>
        <taxon>Eukaryota</taxon>
        <taxon>Viridiplantae</taxon>
        <taxon>Streptophyta</taxon>
        <taxon>Embryophyta</taxon>
        <taxon>Tracheophyta</taxon>
        <taxon>Spermatophyta</taxon>
        <taxon>Magnoliopsida</taxon>
        <taxon>eudicotyledons</taxon>
        <taxon>Gunneridae</taxon>
        <taxon>Pentapetalae</taxon>
        <taxon>rosids</taxon>
        <taxon>fabids</taxon>
        <taxon>Fabales</taxon>
        <taxon>Fabaceae</taxon>
        <taxon>Papilionoideae</taxon>
        <taxon>50 kb inversion clade</taxon>
        <taxon>NPAAA clade</taxon>
        <taxon>Hologalegina</taxon>
        <taxon>IRL clade</taxon>
        <taxon>Trifolieae</taxon>
        <taxon>Trifolium</taxon>
    </lineage>
</organism>
<feature type="transmembrane region" description="Helical" evidence="2">
    <location>
        <begin position="1049"/>
        <end position="1070"/>
    </location>
</feature>
<dbReference type="PANTHER" id="PTHR31286:SF176">
    <property type="entry name" value="DUF4283 DOMAIN PROTEIN"/>
    <property type="match status" value="1"/>
</dbReference>
<dbReference type="AlphaFoldDB" id="A0A2Z6M4V3"/>
<dbReference type="InterPro" id="IPR044730">
    <property type="entry name" value="RNase_H-like_dom_plant"/>
</dbReference>
<dbReference type="SUPFAM" id="SSF53098">
    <property type="entry name" value="Ribonuclease H-like"/>
    <property type="match status" value="1"/>
</dbReference>
<evidence type="ECO:0000259" key="4">
    <source>
        <dbReference type="Pfam" id="PF13966"/>
    </source>
</evidence>
<feature type="domain" description="RNase H type-1" evidence="3">
    <location>
        <begin position="1028"/>
        <end position="1138"/>
    </location>
</feature>
<dbReference type="Gene3D" id="3.30.420.10">
    <property type="entry name" value="Ribonuclease H-like superfamily/Ribonuclease H"/>
    <property type="match status" value="1"/>
</dbReference>
<keyword evidence="2" id="KW-0812">Transmembrane</keyword>
<accession>A0A2Z6M4V3</accession>
<dbReference type="SUPFAM" id="SSF56219">
    <property type="entry name" value="DNase I-like"/>
    <property type="match status" value="1"/>
</dbReference>